<dbReference type="SMART" id="SM00567">
    <property type="entry name" value="EZ_HEAT"/>
    <property type="match status" value="10"/>
</dbReference>
<reference evidence="5 6" key="1">
    <citation type="journal article" date="2007" name="Nat. Biotechnol.">
        <title>Complete genome sequence of the myxobacterium Sorangium cellulosum.</title>
        <authorList>
            <person name="Schneiker S."/>
            <person name="Perlova O."/>
            <person name="Kaiser O."/>
            <person name="Gerth K."/>
            <person name="Alici A."/>
            <person name="Altmeyer M.O."/>
            <person name="Bartels D."/>
            <person name="Bekel T."/>
            <person name="Beyer S."/>
            <person name="Bode E."/>
            <person name="Bode H.B."/>
            <person name="Bolten C.J."/>
            <person name="Choudhuri J.V."/>
            <person name="Doss S."/>
            <person name="Elnakady Y.A."/>
            <person name="Frank B."/>
            <person name="Gaigalat L."/>
            <person name="Goesmann A."/>
            <person name="Groeger C."/>
            <person name="Gross F."/>
            <person name="Jelsbak L."/>
            <person name="Jelsbak L."/>
            <person name="Kalinowski J."/>
            <person name="Kegler C."/>
            <person name="Knauber T."/>
            <person name="Konietzny S."/>
            <person name="Kopp M."/>
            <person name="Krause L."/>
            <person name="Krug D."/>
            <person name="Linke B."/>
            <person name="Mahmud T."/>
            <person name="Martinez-Arias R."/>
            <person name="McHardy A.C."/>
            <person name="Merai M."/>
            <person name="Meyer F."/>
            <person name="Mormann S."/>
            <person name="Munoz-Dorado J."/>
            <person name="Perez J."/>
            <person name="Pradella S."/>
            <person name="Rachid S."/>
            <person name="Raddatz G."/>
            <person name="Rosenau F."/>
            <person name="Rueckert C."/>
            <person name="Sasse F."/>
            <person name="Scharfe M."/>
            <person name="Schuster S.C."/>
            <person name="Suen G."/>
            <person name="Treuner-Lange A."/>
            <person name="Velicer G.J."/>
            <person name="Vorholter F.-J."/>
            <person name="Weissman K.J."/>
            <person name="Welch R.D."/>
            <person name="Wenzel S.C."/>
            <person name="Whitworth D.E."/>
            <person name="Wilhelm S."/>
            <person name="Wittmann C."/>
            <person name="Bloecker H."/>
            <person name="Puehler A."/>
            <person name="Mueller R."/>
        </authorList>
    </citation>
    <scope>NUCLEOTIDE SEQUENCE [LARGE SCALE GENOMIC DNA]</scope>
    <source>
        <strain evidence="6">So ce56</strain>
    </source>
</reference>
<dbReference type="Pfam" id="PF02985">
    <property type="entry name" value="HEAT"/>
    <property type="match status" value="1"/>
</dbReference>
<evidence type="ECO:0000313" key="6">
    <source>
        <dbReference type="Proteomes" id="UP000002139"/>
    </source>
</evidence>
<name>A9G5J6_SORC5</name>
<dbReference type="eggNOG" id="COG0846">
    <property type="taxonomic scope" value="Bacteria"/>
</dbReference>
<organism evidence="5 6">
    <name type="scientific">Sorangium cellulosum (strain So ce56)</name>
    <name type="common">Polyangium cellulosum (strain So ce56)</name>
    <dbReference type="NCBI Taxonomy" id="448385"/>
    <lineage>
        <taxon>Bacteria</taxon>
        <taxon>Pseudomonadati</taxon>
        <taxon>Myxococcota</taxon>
        <taxon>Polyangia</taxon>
        <taxon>Polyangiales</taxon>
        <taxon>Polyangiaceae</taxon>
        <taxon>Sorangium</taxon>
    </lineage>
</organism>
<dbReference type="HOGENOM" id="CLU_235454_0_0_7"/>
<dbReference type="RefSeq" id="WP_012241477.1">
    <property type="nucleotide sequence ID" value="NC_010162.1"/>
</dbReference>
<dbReference type="eggNOG" id="COG5635">
    <property type="taxonomic scope" value="Bacteria"/>
</dbReference>
<protein>
    <recommendedName>
        <fullName evidence="4">NACHT domain-containing protein</fullName>
    </recommendedName>
</protein>
<dbReference type="InterPro" id="IPR004155">
    <property type="entry name" value="PBS_lyase_HEAT"/>
</dbReference>
<evidence type="ECO:0000256" key="2">
    <source>
        <dbReference type="ARBA" id="ARBA00045876"/>
    </source>
</evidence>
<dbReference type="BioCyc" id="SCEL448385:SCE_RS45430-MONOMER"/>
<dbReference type="PANTHER" id="PTHR12697:SF5">
    <property type="entry name" value="DEOXYHYPUSINE HYDROXYLASE"/>
    <property type="match status" value="1"/>
</dbReference>
<dbReference type="InterPro" id="IPR007111">
    <property type="entry name" value="NACHT_NTPase"/>
</dbReference>
<accession>A9G5J6</accession>
<evidence type="ECO:0000256" key="1">
    <source>
        <dbReference type="ARBA" id="ARBA00022737"/>
    </source>
</evidence>
<keyword evidence="1" id="KW-0677">Repeat</keyword>
<feature type="region of interest" description="Disordered" evidence="3">
    <location>
        <begin position="520"/>
        <end position="539"/>
    </location>
</feature>
<dbReference type="SUPFAM" id="SSF48371">
    <property type="entry name" value="ARM repeat"/>
    <property type="match status" value="2"/>
</dbReference>
<dbReference type="Pfam" id="PF13289">
    <property type="entry name" value="SIR2_2"/>
    <property type="match status" value="1"/>
</dbReference>
<feature type="domain" description="NACHT" evidence="4">
    <location>
        <begin position="572"/>
        <end position="668"/>
    </location>
</feature>
<dbReference type="STRING" id="448385.sce8866"/>
<dbReference type="InterPro" id="IPR016024">
    <property type="entry name" value="ARM-type_fold"/>
</dbReference>
<dbReference type="InterPro" id="IPR021133">
    <property type="entry name" value="HEAT_type_2"/>
</dbReference>
<dbReference type="EMBL" id="AM746676">
    <property type="protein sequence ID" value="CAN99038.1"/>
    <property type="molecule type" value="Genomic_DNA"/>
</dbReference>
<dbReference type="Pfam" id="PF13646">
    <property type="entry name" value="HEAT_2"/>
    <property type="match status" value="3"/>
</dbReference>
<dbReference type="PROSITE" id="PS50837">
    <property type="entry name" value="NACHT"/>
    <property type="match status" value="1"/>
</dbReference>
<dbReference type="KEGG" id="scl:sce8866"/>
<dbReference type="InterPro" id="IPR000357">
    <property type="entry name" value="HEAT"/>
</dbReference>
<gene>
    <name evidence="5" type="ordered locus">sce8866</name>
</gene>
<dbReference type="InterPro" id="IPR011989">
    <property type="entry name" value="ARM-like"/>
</dbReference>
<dbReference type="PROSITE" id="PS50077">
    <property type="entry name" value="HEAT_REPEAT"/>
    <property type="match status" value="1"/>
</dbReference>
<dbReference type="Pfam" id="PF05729">
    <property type="entry name" value="NACHT"/>
    <property type="match status" value="1"/>
</dbReference>
<dbReference type="InterPro" id="IPR027417">
    <property type="entry name" value="P-loop_NTPase"/>
</dbReference>
<dbReference type="SUPFAM" id="SSF52467">
    <property type="entry name" value="DHS-like NAD/FAD-binding domain"/>
    <property type="match status" value="1"/>
</dbReference>
<dbReference type="PANTHER" id="PTHR12697">
    <property type="entry name" value="PBS LYASE HEAT-LIKE PROTEIN"/>
    <property type="match status" value="1"/>
</dbReference>
<dbReference type="Proteomes" id="UP000002139">
    <property type="component" value="Chromosome"/>
</dbReference>
<dbReference type="Gene3D" id="3.40.50.300">
    <property type="entry name" value="P-loop containing nucleotide triphosphate hydrolases"/>
    <property type="match status" value="1"/>
</dbReference>
<sequence length="1917" mass="211007">MPRSLDLLEDLRQAYESGNLIVFAGAGVSAAGGLPTRLELAKHLRDRLHPGNAPPEALDELDCLLARGELIDALSAEEQMLGPQEFCRAVERALDDKDIPLPNVAEAIGALRPKLRAVLTTNLDRFLVRAFKGEWSELTLASSAGDVAQRPHHILKLRGTLGNWSSWVLTREQHDRLMSGTPEYRNICCTLFRACPLLFIGYGTAEDDFAQVLKEVRALSGEQPPTHFAFVPAPVPPFRRTQLEKSGLRLIEYEDVDGKHAKVVEILRDLSGPPPINAGTTSAGPQAGSRPRVLVAGPYFGLSPEAAARVRQLWAEGLTKEGQDRIGAELQRNDVLQAQIMAIVAHDVIVDMSPWRAFKRWSSDGLRELERGGYDAGDVPLVHFGFPADAAPASADNLPEAALQQMRARWLLILARVGEQHASAIALGGFEGAPAWFQAAATLCPGAELVVDSEPPALEKRRLRRVKRLDVDAADLTEREYLRALRVVAGQVRLAGEAEARALHDVFIMVEILPFGRRDDEERPTRRRDADEEARGSGADDLGAELKARAAVTTRFTSGTAVSAEAVLDLAQRVFLWGQAGTGKSTLLQWLACRAARASREIEEARLPVWIPRLHGRSGDDLPGRLITLAFEALHLPIDRRSPLYRALEGRISSGRAHLFIDSLDEASNVAQALLTKLHSRIHVHVASRMTEPVQGRFTEVELKGLPPSGTGSFVRAYFGDVPWLSSFLRELHDLPDGSTWARTPVLLSIAAAYYRRKQRLAGSTLDLYAEVIGLTEDTEDRGLARPLDRVIDEAQVTRAQIAHELSRLARRMLAPDEGEPTVTFPESDLPWNMREALRRSGLFTGTALLRFAHLTFGEYFAARSGLDLSAARARWISAARMGREESLEVLPMAHAVEGAAALQAALEDAETRDAPDHRMLRLLLRSLRYGGDGVSAFCEERGARVLDLLLARMQMPSGRFGEAERRLLDAAEPALLVLAPFLKAGLGGPAANDRVLESMLDMPGEVGTEAHVIARMLGLRAPERRTSRWWSAIHRVARAMVRSGLGVREVVALTQGGERYERDDAVRVLARFRPYRAVLRSLVRDPSDGIREDVIRALSDEPEAVPLLRERLWDDEGRVRAAAVRALKKDPPSEDMLGVCLDDRHAFVQFAAIGVLEMHPERWDLLRHLISDQRTDVAADAIDALRDDASSRELIRARLQKSLEHGQLWYIPNAAVRALRNDPASRELVARALACPDVHFRAETLKALMASPEWRTEVIRLAEGGDASAIAALADDPGHRPLLQSLLKHDSEHTRRACVEALAADPDAGTLLRDHLHDPDPNVRNRAIDALAKHPSARPLLRDLLRTDEASNPDDPRSGWQRAHLVSVLAGDEGSLPLILRALSDRSADVRAAAASALASVASVRAELRKLLDDDDPRVWGNAVEVFADEPQVREQLRSLLYYDLWPVRLAAFLLLVNQEGARRQLQDMLHNDPRARAAAFQPLASDPGSRALLCEIFGSVSESEQLTLMSVLKGEPKLKRVARERLDRALIWRSMLWPQLARGYVQLLADDPESAPLLSELFHDEVHAVAAAVAPAMVGNPEAKPRLFELLRSEDAAARKAAVEALSTDVDAVQTLRQILQNDDDHNVRAAAAEALATDAGSRVALRELLSDRDKKVRTAAFHALANDREEHPRLWVRLAQEEEDELRAEIAAFLAAEPASSPEARAQMRSCLTDPFSGVRTAASKALSPLPASPGVPLAKVPSLRLALHLHGLHRGRLCAEDYALQSRLDEFVRRKESFVLESDPELAEAVLGWLCVRLGWASPDGSLDRGGRLFGEVREAPASLLAPAPPLLIRVAMDSSELPMERWLHPTHNVIEAWHVAKKLRARTAAPAIILACADVDFSDLVPQDLLPGQVSWGPAFFGFRIPCQDQAP</sequence>
<keyword evidence="6" id="KW-1185">Reference proteome</keyword>
<evidence type="ECO:0000256" key="3">
    <source>
        <dbReference type="SAM" id="MobiDB-lite"/>
    </source>
</evidence>
<dbReference type="SUPFAM" id="SSF52540">
    <property type="entry name" value="P-loop containing nucleoside triphosphate hydrolases"/>
    <property type="match status" value="1"/>
</dbReference>
<dbReference type="InterPro" id="IPR029035">
    <property type="entry name" value="DHS-like_NAD/FAD-binding_dom"/>
</dbReference>
<comment type="function">
    <text evidence="2">Catalyzes the hydroxylation of the N(6)-(4-aminobutyl)-L-lysine intermediate produced by deoxyhypusine synthase/DHPS on a critical lysine of the eukaryotic translation initiation factor 5A/eIF-5A. This is the second step of the post-translational modification of that lysine into an unusual amino acid residue named hypusine. Hypusination is unique to mature eIF-5A factor and is essential for its function.</text>
</comment>
<evidence type="ECO:0000259" key="4">
    <source>
        <dbReference type="PROSITE" id="PS50837"/>
    </source>
</evidence>
<dbReference type="OrthoDB" id="1494755at2"/>
<dbReference type="Gene3D" id="1.25.10.10">
    <property type="entry name" value="Leucine-rich Repeat Variant"/>
    <property type="match status" value="5"/>
</dbReference>
<feature type="compositionally biased region" description="Basic and acidic residues" evidence="3">
    <location>
        <begin position="520"/>
        <end position="535"/>
    </location>
</feature>
<proteinExistence type="predicted"/>
<evidence type="ECO:0000313" key="5">
    <source>
        <dbReference type="EMBL" id="CAN99038.1"/>
    </source>
</evidence>
<dbReference type="GO" id="GO:0016491">
    <property type="term" value="F:oxidoreductase activity"/>
    <property type="evidence" value="ECO:0007669"/>
    <property type="project" value="TreeGrafter"/>
</dbReference>